<keyword evidence="5 10" id="KW-0378">Hydrolase</keyword>
<proteinExistence type="inferred from homology"/>
<keyword evidence="15" id="KW-1185">Reference proteome</keyword>
<dbReference type="PRINTS" id="PR00114">
    <property type="entry name" value="STPHPHTASE"/>
</dbReference>
<dbReference type="GO" id="GO:0005509">
    <property type="term" value="F:calcium ion binding"/>
    <property type="evidence" value="ECO:0007669"/>
    <property type="project" value="UniProtKB-UniRule"/>
</dbReference>
<dbReference type="InterPro" id="IPR000048">
    <property type="entry name" value="IQ_motif_EF-hand-BS"/>
</dbReference>
<evidence type="ECO:0000256" key="7">
    <source>
        <dbReference type="ARBA" id="ARBA00023211"/>
    </source>
</evidence>
<dbReference type="CDD" id="cd00051">
    <property type="entry name" value="EFh"/>
    <property type="match status" value="1"/>
</dbReference>
<dbReference type="SUPFAM" id="SSF56300">
    <property type="entry name" value="Metallo-dependent phosphatases"/>
    <property type="match status" value="1"/>
</dbReference>
<dbReference type="PROSITE" id="PS00125">
    <property type="entry name" value="SER_THR_PHOSPHATASE"/>
    <property type="match status" value="1"/>
</dbReference>
<dbReference type="SMART" id="SM00156">
    <property type="entry name" value="PP2Ac"/>
    <property type="match status" value="1"/>
</dbReference>
<dbReference type="Gene3D" id="1.10.238.10">
    <property type="entry name" value="EF-hand"/>
    <property type="match status" value="1"/>
</dbReference>
<comment type="catalytic activity">
    <reaction evidence="9 10 11">
        <text>O-phospho-L-threonyl-[protein] + H2O = L-threonyl-[protein] + phosphate</text>
        <dbReference type="Rhea" id="RHEA:47004"/>
        <dbReference type="Rhea" id="RHEA-COMP:11060"/>
        <dbReference type="Rhea" id="RHEA-COMP:11605"/>
        <dbReference type="ChEBI" id="CHEBI:15377"/>
        <dbReference type="ChEBI" id="CHEBI:30013"/>
        <dbReference type="ChEBI" id="CHEBI:43474"/>
        <dbReference type="ChEBI" id="CHEBI:61977"/>
        <dbReference type="EC" id="3.1.3.16"/>
    </reaction>
</comment>
<dbReference type="InterPro" id="IPR013235">
    <property type="entry name" value="PPP_dom"/>
</dbReference>
<evidence type="ECO:0000256" key="10">
    <source>
        <dbReference type="PIRNR" id="PIRNR000912"/>
    </source>
</evidence>
<evidence type="ECO:0000256" key="9">
    <source>
        <dbReference type="ARBA" id="ARBA00048336"/>
    </source>
</evidence>
<dbReference type="Pfam" id="PF13499">
    <property type="entry name" value="EF-hand_7"/>
    <property type="match status" value="1"/>
</dbReference>
<dbReference type="Pfam" id="PF00612">
    <property type="entry name" value="IQ"/>
    <property type="match status" value="1"/>
</dbReference>
<comment type="similarity">
    <text evidence="2 10 11">Belongs to the PPP phosphatase family.</text>
</comment>
<dbReference type="PROSITE" id="PS50222">
    <property type="entry name" value="EF_HAND_2"/>
    <property type="match status" value="2"/>
</dbReference>
<keyword evidence="6" id="KW-0106">Calcium</keyword>
<dbReference type="AlphaFoldDB" id="A0AAV4S8J9"/>
<dbReference type="Proteomes" id="UP001054837">
    <property type="component" value="Unassembled WGS sequence"/>
</dbReference>
<comment type="cofactor">
    <cofactor evidence="1">
        <name>Mn(2+)</name>
        <dbReference type="ChEBI" id="CHEBI:29035"/>
    </cofactor>
</comment>
<evidence type="ECO:0000256" key="6">
    <source>
        <dbReference type="ARBA" id="ARBA00022837"/>
    </source>
</evidence>
<dbReference type="Pfam" id="PF00149">
    <property type="entry name" value="Metallophos"/>
    <property type="match status" value="1"/>
</dbReference>
<keyword evidence="7 10" id="KW-0464">Manganese</keyword>
<dbReference type="GO" id="GO:0004722">
    <property type="term" value="F:protein serine/threonine phosphatase activity"/>
    <property type="evidence" value="ECO:0007669"/>
    <property type="project" value="UniProtKB-EC"/>
</dbReference>
<dbReference type="PANTHER" id="PTHR45668:SF3">
    <property type="entry name" value="SERINE_THREONINE-PROTEIN PHOSPHATASE RDGC"/>
    <property type="match status" value="1"/>
</dbReference>
<dbReference type="InterPro" id="IPR011992">
    <property type="entry name" value="EF-hand-dom_pair"/>
</dbReference>
<name>A0AAV4S8J9_9ARAC</name>
<sequence length="706" mass="79899">MGCAGSTLTNERGAGKKVRVMSATERTFKAAILIQNWYRRYLAREEVRRRCSWTIFTSLEYAGEQDQTKLYNFFTDLILHLIKFNPEVAATIAFPNPSAFAENSIRFSQTAEDRLMKVTDPKTARLEPEYKGLRIKLPLTGETVVKLIDYFKRGKLLHARYVLTIIHEARRILKYKPNINYASSVHTDHITICGDLHGKIEDLLTVFYKNGLPSHSTPYVFNGDFVDRGKNSTEVLMILLACFIVWPDAVYLNRGNHEDFNMNVRYGFLKEIMLKYSDETKKQDPKTNEAAKILRAVEDLYGWLPLATIVDNKVFVVHGGVSDCTTLKDIATLDRHKYVTVLRPATENGQLACEPVEWKTIVDILWSDPRPQPGCTHNTYRGGGCFFGPEVTEAFLEKHQFKLLIRSHQCKTDGFEYAHKDKVLTVFSASNYYDTSSNRGAYIKLIGPDLIIQSVAYVSSKIARHASLRQRQGLLEKSALKALKNHIASKRFILMKEFNKRNKARVSTLSLSDWCEAMEEAIGLGLPWRLLCSKLANFDAERQLVDYSSTLNNYATYTEGLIEDGHTLLEALYKNKDALETVFKMIDKDGNGSISMDEFTDACEFLGEQLGKPIPPGTIQDLAHSIDMNKDGFIDLNEFLEAFRLVNGNRPFPDEKTAQENNLEGSPDSISMAGSDSSYATAQGENGTSKIEEDIDVDDDCSLRRF</sequence>
<accession>A0AAV4S8J9</accession>
<evidence type="ECO:0000256" key="3">
    <source>
        <dbReference type="ARBA" id="ARBA00022723"/>
    </source>
</evidence>
<evidence type="ECO:0000256" key="4">
    <source>
        <dbReference type="ARBA" id="ARBA00022737"/>
    </source>
</evidence>
<evidence type="ECO:0000256" key="12">
    <source>
        <dbReference type="SAM" id="MobiDB-lite"/>
    </source>
</evidence>
<dbReference type="EMBL" id="BPLQ01007422">
    <property type="protein sequence ID" value="GIY29980.1"/>
    <property type="molecule type" value="Genomic_DNA"/>
</dbReference>
<dbReference type="InterPro" id="IPR002048">
    <property type="entry name" value="EF_hand_dom"/>
</dbReference>
<reference evidence="14 15" key="1">
    <citation type="submission" date="2021-06" db="EMBL/GenBank/DDBJ databases">
        <title>Caerostris darwini draft genome.</title>
        <authorList>
            <person name="Kono N."/>
            <person name="Arakawa K."/>
        </authorList>
    </citation>
    <scope>NUCLEOTIDE SEQUENCE [LARGE SCALE GENOMIC DNA]</scope>
</reference>
<dbReference type="SMART" id="SM00054">
    <property type="entry name" value="EFh"/>
    <property type="match status" value="2"/>
</dbReference>
<keyword evidence="4" id="KW-0677">Repeat</keyword>
<evidence type="ECO:0000256" key="1">
    <source>
        <dbReference type="ARBA" id="ARBA00001936"/>
    </source>
</evidence>
<dbReference type="GO" id="GO:0050906">
    <property type="term" value="P:detection of stimulus involved in sensory perception"/>
    <property type="evidence" value="ECO:0007669"/>
    <property type="project" value="UniProtKB-UniRule"/>
</dbReference>
<dbReference type="PANTHER" id="PTHR45668">
    <property type="entry name" value="SERINE/THREONINE-PROTEIN PHOSPHATASE 5-RELATED"/>
    <property type="match status" value="1"/>
</dbReference>
<dbReference type="SUPFAM" id="SSF47473">
    <property type="entry name" value="EF-hand"/>
    <property type="match status" value="1"/>
</dbReference>
<dbReference type="SMART" id="SM00015">
    <property type="entry name" value="IQ"/>
    <property type="match status" value="1"/>
</dbReference>
<dbReference type="PIRSF" id="PIRSF000912">
    <property type="entry name" value="PPEF"/>
    <property type="match status" value="1"/>
</dbReference>
<comment type="caution">
    <text evidence="14">The sequence shown here is derived from an EMBL/GenBank/DDBJ whole genome shotgun (WGS) entry which is preliminary data.</text>
</comment>
<evidence type="ECO:0000313" key="14">
    <source>
        <dbReference type="EMBL" id="GIY29980.1"/>
    </source>
</evidence>
<evidence type="ECO:0000256" key="2">
    <source>
        <dbReference type="ARBA" id="ARBA00008294"/>
    </source>
</evidence>
<evidence type="ECO:0000256" key="5">
    <source>
        <dbReference type="ARBA" id="ARBA00022801"/>
    </source>
</evidence>
<dbReference type="Gene3D" id="3.60.21.10">
    <property type="match status" value="1"/>
</dbReference>
<evidence type="ECO:0000256" key="11">
    <source>
        <dbReference type="RuleBase" id="RU004273"/>
    </source>
</evidence>
<dbReference type="GO" id="GO:0030145">
    <property type="term" value="F:manganese ion binding"/>
    <property type="evidence" value="ECO:0007669"/>
    <property type="project" value="UniProtKB-UniRule"/>
</dbReference>
<dbReference type="InterPro" id="IPR029052">
    <property type="entry name" value="Metallo-depent_PP-like"/>
</dbReference>
<evidence type="ECO:0000313" key="15">
    <source>
        <dbReference type="Proteomes" id="UP001054837"/>
    </source>
</evidence>
<feature type="domain" description="EF-hand" evidence="13">
    <location>
        <begin position="574"/>
        <end position="609"/>
    </location>
</feature>
<dbReference type="InterPro" id="IPR006186">
    <property type="entry name" value="Ser/Thr-sp_prot-phosphatase"/>
</dbReference>
<dbReference type="InterPro" id="IPR051134">
    <property type="entry name" value="PPP_phosphatase"/>
</dbReference>
<protein>
    <recommendedName>
        <fullName evidence="10">Serine/threonine-protein phosphatase with EF-hands</fullName>
        <ecNumber evidence="10">3.1.3.16</ecNumber>
    </recommendedName>
</protein>
<dbReference type="Pfam" id="PF08321">
    <property type="entry name" value="PPP5"/>
    <property type="match status" value="1"/>
</dbReference>
<organism evidence="14 15">
    <name type="scientific">Caerostris darwini</name>
    <dbReference type="NCBI Taxonomy" id="1538125"/>
    <lineage>
        <taxon>Eukaryota</taxon>
        <taxon>Metazoa</taxon>
        <taxon>Ecdysozoa</taxon>
        <taxon>Arthropoda</taxon>
        <taxon>Chelicerata</taxon>
        <taxon>Arachnida</taxon>
        <taxon>Araneae</taxon>
        <taxon>Araneomorphae</taxon>
        <taxon>Entelegynae</taxon>
        <taxon>Araneoidea</taxon>
        <taxon>Araneidae</taxon>
        <taxon>Caerostris</taxon>
    </lineage>
</organism>
<gene>
    <name evidence="14" type="primary">pef-1</name>
    <name evidence="14" type="ORF">CDAR_106461</name>
</gene>
<feature type="compositionally biased region" description="Polar residues" evidence="12">
    <location>
        <begin position="659"/>
        <end position="689"/>
    </location>
</feature>
<feature type="region of interest" description="Disordered" evidence="12">
    <location>
        <begin position="650"/>
        <end position="699"/>
    </location>
</feature>
<keyword evidence="3 10" id="KW-0479">Metal-binding</keyword>
<dbReference type="InterPro" id="IPR012008">
    <property type="entry name" value="Ser/Thr-Pase_EF-hand_contain"/>
</dbReference>
<comment type="catalytic activity">
    <reaction evidence="8">
        <text>O-phospho-L-seryl-[protein] + H2O = L-seryl-[protein] + phosphate</text>
        <dbReference type="Rhea" id="RHEA:20629"/>
        <dbReference type="Rhea" id="RHEA-COMP:9863"/>
        <dbReference type="Rhea" id="RHEA-COMP:11604"/>
        <dbReference type="ChEBI" id="CHEBI:15377"/>
        <dbReference type="ChEBI" id="CHEBI:29999"/>
        <dbReference type="ChEBI" id="CHEBI:43474"/>
        <dbReference type="ChEBI" id="CHEBI:83421"/>
        <dbReference type="EC" id="3.1.3.16"/>
    </reaction>
</comment>
<evidence type="ECO:0000256" key="8">
    <source>
        <dbReference type="ARBA" id="ARBA00047761"/>
    </source>
</evidence>
<evidence type="ECO:0000259" key="13">
    <source>
        <dbReference type="PROSITE" id="PS50222"/>
    </source>
</evidence>
<dbReference type="InterPro" id="IPR018247">
    <property type="entry name" value="EF_Hand_1_Ca_BS"/>
</dbReference>
<dbReference type="GO" id="GO:0005506">
    <property type="term" value="F:iron ion binding"/>
    <property type="evidence" value="ECO:0007669"/>
    <property type="project" value="UniProtKB-UniRule"/>
</dbReference>
<dbReference type="InterPro" id="IPR004843">
    <property type="entry name" value="Calcineurin-like_PHP"/>
</dbReference>
<dbReference type="PROSITE" id="PS50096">
    <property type="entry name" value="IQ"/>
    <property type="match status" value="1"/>
</dbReference>
<dbReference type="CDD" id="cd23767">
    <property type="entry name" value="IQCD"/>
    <property type="match status" value="1"/>
</dbReference>
<feature type="domain" description="EF-hand" evidence="13">
    <location>
        <begin position="614"/>
        <end position="649"/>
    </location>
</feature>
<dbReference type="PROSITE" id="PS00018">
    <property type="entry name" value="EF_HAND_1"/>
    <property type="match status" value="2"/>
</dbReference>
<dbReference type="EC" id="3.1.3.16" evidence="10"/>